<dbReference type="Pfam" id="PF12106">
    <property type="entry name" value="Colicin_E5"/>
    <property type="match status" value="1"/>
</dbReference>
<reference evidence="2 3" key="1">
    <citation type="submission" date="2021-06" db="EMBL/GenBank/DDBJ databases">
        <authorList>
            <person name="Sun Q."/>
            <person name="Li D."/>
        </authorList>
    </citation>
    <scope>NUCLEOTIDE SEQUENCE [LARGE SCALE GENOMIC DNA]</scope>
    <source>
        <strain evidence="2 3">MSJ-6</strain>
    </source>
</reference>
<evidence type="ECO:0000259" key="1">
    <source>
        <dbReference type="Pfam" id="PF12106"/>
    </source>
</evidence>
<accession>A0ABS6FP78</accession>
<keyword evidence="3" id="KW-1185">Reference proteome</keyword>
<sequence length="69" mass="7538">MDSAKKVVEKPYTTREAVNKANGNPATAYYNKAGDYVVVDNVTGELVQTSKFGDTGWIPDATIKNPYKP</sequence>
<evidence type="ECO:0000313" key="2">
    <source>
        <dbReference type="EMBL" id="MBU5672009.1"/>
    </source>
</evidence>
<comment type="caution">
    <text evidence="2">The sequence shown here is derived from an EMBL/GenBank/DDBJ whole genome shotgun (WGS) entry which is preliminary data.</text>
</comment>
<proteinExistence type="predicted"/>
<dbReference type="InterPro" id="IPR021964">
    <property type="entry name" value="Colicin_E5_C"/>
</dbReference>
<evidence type="ECO:0000313" key="3">
    <source>
        <dbReference type="Proteomes" id="UP000743001"/>
    </source>
</evidence>
<dbReference type="Proteomes" id="UP000743001">
    <property type="component" value="Unassembled WGS sequence"/>
</dbReference>
<dbReference type="EMBL" id="JAHLQJ010000007">
    <property type="protein sequence ID" value="MBU5672009.1"/>
    <property type="molecule type" value="Genomic_DNA"/>
</dbReference>
<feature type="domain" description="Colicin E5 ribonuclease" evidence="1">
    <location>
        <begin position="3"/>
        <end position="61"/>
    </location>
</feature>
<protein>
    <recommendedName>
        <fullName evidence="1">Colicin E5 ribonuclease domain-containing protein</fullName>
    </recommendedName>
</protein>
<name>A0ABS6FP78_9BACL</name>
<gene>
    <name evidence="2" type="ORF">KQJ23_09265</name>
</gene>
<organism evidence="2 3">
    <name type="scientific">Paenibacillus brevis</name>
    <dbReference type="NCBI Taxonomy" id="2841508"/>
    <lineage>
        <taxon>Bacteria</taxon>
        <taxon>Bacillati</taxon>
        <taxon>Bacillota</taxon>
        <taxon>Bacilli</taxon>
        <taxon>Bacillales</taxon>
        <taxon>Paenibacillaceae</taxon>
        <taxon>Paenibacillus</taxon>
    </lineage>
</organism>